<sequence>MNNALLPQKPPPPVRRINRTGIELVAPSPERLPGYEAALEKGWSSDTTRDVSQEQLTALRADPGSFIEGLTDQNGTVTLADGRVVPRLPFHLFWIWDGEFCGSIMLRFRPGTEELPPYTPGHIGYSVVPWKQRRGYATAALGLLLPIAKAEGLERILITCKDTNLASIKVIEANGGVLARVERIEGMPCEMRLLYWIPCPAP</sequence>
<feature type="domain" description="N-acetyltransferase" evidence="1">
    <location>
        <begin position="22"/>
        <end position="196"/>
    </location>
</feature>
<dbReference type="RefSeq" id="WP_026015470.1">
    <property type="nucleotide sequence ID" value="NZ_JACIEN010000001.1"/>
</dbReference>
<dbReference type="EMBL" id="JACIEN010000001">
    <property type="protein sequence ID" value="MBB4016370.1"/>
    <property type="molecule type" value="Genomic_DNA"/>
</dbReference>
<protein>
    <submittedName>
        <fullName evidence="2">Putative acetyltransferase</fullName>
    </submittedName>
</protein>
<evidence type="ECO:0000313" key="2">
    <source>
        <dbReference type="EMBL" id="MBB4016370.1"/>
    </source>
</evidence>
<accession>A0A840BTR6</accession>
<name>A0A840BTR6_9HYPH</name>
<dbReference type="InterPro" id="IPR016181">
    <property type="entry name" value="Acyl_CoA_acyltransferase"/>
</dbReference>
<evidence type="ECO:0000259" key="1">
    <source>
        <dbReference type="PROSITE" id="PS51186"/>
    </source>
</evidence>
<keyword evidence="3" id="KW-1185">Reference proteome</keyword>
<proteinExistence type="predicted"/>
<dbReference type="PROSITE" id="PS51186">
    <property type="entry name" value="GNAT"/>
    <property type="match status" value="1"/>
</dbReference>
<dbReference type="Proteomes" id="UP000577362">
    <property type="component" value="Unassembled WGS sequence"/>
</dbReference>
<organism evidence="2 3">
    <name type="scientific">Chelatococcus caeni</name>
    <dbReference type="NCBI Taxonomy" id="1348468"/>
    <lineage>
        <taxon>Bacteria</taxon>
        <taxon>Pseudomonadati</taxon>
        <taxon>Pseudomonadota</taxon>
        <taxon>Alphaproteobacteria</taxon>
        <taxon>Hyphomicrobiales</taxon>
        <taxon>Chelatococcaceae</taxon>
        <taxon>Chelatococcus</taxon>
    </lineage>
</organism>
<dbReference type="Pfam" id="PF00583">
    <property type="entry name" value="Acetyltransf_1"/>
    <property type="match status" value="1"/>
</dbReference>
<dbReference type="PANTHER" id="PTHR39173:SF1">
    <property type="entry name" value="ACETYLTRANSFERASE"/>
    <property type="match status" value="1"/>
</dbReference>
<gene>
    <name evidence="2" type="ORF">GGR16_001376</name>
</gene>
<comment type="caution">
    <text evidence="2">The sequence shown here is derived from an EMBL/GenBank/DDBJ whole genome shotgun (WGS) entry which is preliminary data.</text>
</comment>
<dbReference type="AlphaFoldDB" id="A0A840BTR6"/>
<dbReference type="Gene3D" id="3.40.630.30">
    <property type="match status" value="1"/>
</dbReference>
<evidence type="ECO:0000313" key="3">
    <source>
        <dbReference type="Proteomes" id="UP000577362"/>
    </source>
</evidence>
<dbReference type="GO" id="GO:0016747">
    <property type="term" value="F:acyltransferase activity, transferring groups other than amino-acyl groups"/>
    <property type="evidence" value="ECO:0007669"/>
    <property type="project" value="InterPro"/>
</dbReference>
<dbReference type="SUPFAM" id="SSF55729">
    <property type="entry name" value="Acyl-CoA N-acyltransferases (Nat)"/>
    <property type="match status" value="1"/>
</dbReference>
<keyword evidence="2" id="KW-0808">Transferase</keyword>
<reference evidence="2 3" key="1">
    <citation type="submission" date="2020-08" db="EMBL/GenBank/DDBJ databases">
        <title>Genomic Encyclopedia of Type Strains, Phase IV (KMG-IV): sequencing the most valuable type-strain genomes for metagenomic binning, comparative biology and taxonomic classification.</title>
        <authorList>
            <person name="Goeker M."/>
        </authorList>
    </citation>
    <scope>NUCLEOTIDE SEQUENCE [LARGE SCALE GENOMIC DNA]</scope>
    <source>
        <strain evidence="2 3">DSM 103737</strain>
    </source>
</reference>
<dbReference type="PANTHER" id="PTHR39173">
    <property type="entry name" value="ACETYLTRANSFERASE"/>
    <property type="match status" value="1"/>
</dbReference>
<dbReference type="InterPro" id="IPR000182">
    <property type="entry name" value="GNAT_dom"/>
</dbReference>